<evidence type="ECO:0000313" key="2">
    <source>
        <dbReference type="EMBL" id="MBW8640128.1"/>
    </source>
</evidence>
<feature type="signal peptide" evidence="1">
    <location>
        <begin position="1"/>
        <end position="22"/>
    </location>
</feature>
<sequence length="129" mass="14675">MRLLVCAVSLVGLLFWPLTASAGTTGWIDFNNERELRAALAAAKHNFGVYETYKSIQCKQENGKVYVKVNYNMVMSGGFYGVMIDSKQKVDAWISEPEQKRLKIRYRSRSNVKTKNGTLSCVIWFRPAD</sequence>
<comment type="caution">
    <text evidence="2">The sequence shown here is derived from an EMBL/GenBank/DDBJ whole genome shotgun (WGS) entry which is preliminary data.</text>
</comment>
<protein>
    <submittedName>
        <fullName evidence="2">Uncharacterized protein</fullName>
    </submittedName>
</protein>
<reference evidence="2" key="1">
    <citation type="submission" date="2021-08" db="EMBL/GenBank/DDBJ databases">
        <title>Hoeflea bacterium WL0058 sp. nov., isolated from the sediment.</title>
        <authorList>
            <person name="Wang L."/>
            <person name="Zhang D."/>
        </authorList>
    </citation>
    <scope>NUCLEOTIDE SEQUENCE</scope>
    <source>
        <strain evidence="2">WL0058</strain>
    </source>
</reference>
<keyword evidence="1" id="KW-0732">Signal</keyword>
<evidence type="ECO:0000313" key="3">
    <source>
        <dbReference type="Proteomes" id="UP001196509"/>
    </source>
</evidence>
<dbReference type="RefSeq" id="WP_220230845.1">
    <property type="nucleotide sequence ID" value="NZ_JAICBX010000005.1"/>
</dbReference>
<gene>
    <name evidence="2" type="ORF">K1W69_23235</name>
</gene>
<dbReference type="Proteomes" id="UP001196509">
    <property type="component" value="Unassembled WGS sequence"/>
</dbReference>
<feature type="chain" id="PRO_5041982146" evidence="1">
    <location>
        <begin position="23"/>
        <end position="129"/>
    </location>
</feature>
<evidence type="ECO:0000256" key="1">
    <source>
        <dbReference type="SAM" id="SignalP"/>
    </source>
</evidence>
<dbReference type="EMBL" id="JAICBX010000005">
    <property type="protein sequence ID" value="MBW8640128.1"/>
    <property type="molecule type" value="Genomic_DNA"/>
</dbReference>
<proteinExistence type="predicted"/>
<dbReference type="AlphaFoldDB" id="A0AAE2ZP26"/>
<organism evidence="2 3">
    <name type="scientific">Flavimaribacter sediminis</name>
    <dbReference type="NCBI Taxonomy" id="2865987"/>
    <lineage>
        <taxon>Bacteria</taxon>
        <taxon>Pseudomonadati</taxon>
        <taxon>Pseudomonadota</taxon>
        <taxon>Alphaproteobacteria</taxon>
        <taxon>Hyphomicrobiales</taxon>
        <taxon>Rhizobiaceae</taxon>
        <taxon>Flavimaribacter</taxon>
    </lineage>
</organism>
<keyword evidence="3" id="KW-1185">Reference proteome</keyword>
<accession>A0AAE2ZP26</accession>
<name>A0AAE2ZP26_9HYPH</name>